<evidence type="ECO:0000313" key="1">
    <source>
        <dbReference type="EMBL" id="OIN59104.1"/>
    </source>
</evidence>
<dbReference type="EMBL" id="MORL01000005">
    <property type="protein sequence ID" value="OIN59104.1"/>
    <property type="molecule type" value="Genomic_DNA"/>
</dbReference>
<dbReference type="AlphaFoldDB" id="A0A1S2VK22"/>
<name>A0A1S2VK22_9BACT</name>
<gene>
    <name evidence="1" type="ORF">BLX24_12935</name>
</gene>
<organism evidence="1 2">
    <name type="scientific">Arsenicibacter rosenii</name>
    <dbReference type="NCBI Taxonomy" id="1750698"/>
    <lineage>
        <taxon>Bacteria</taxon>
        <taxon>Pseudomonadati</taxon>
        <taxon>Bacteroidota</taxon>
        <taxon>Cytophagia</taxon>
        <taxon>Cytophagales</taxon>
        <taxon>Spirosomataceae</taxon>
        <taxon>Arsenicibacter</taxon>
    </lineage>
</organism>
<dbReference type="Proteomes" id="UP000181790">
    <property type="component" value="Unassembled WGS sequence"/>
</dbReference>
<keyword evidence="2" id="KW-1185">Reference proteome</keyword>
<comment type="caution">
    <text evidence="1">The sequence shown here is derived from an EMBL/GenBank/DDBJ whole genome shotgun (WGS) entry which is preliminary data.</text>
</comment>
<proteinExistence type="predicted"/>
<accession>A0A1S2VK22</accession>
<sequence length="97" mass="10983">MADAVVHIDNLLRGSIEAETKNHPVLYICTLFINSSDEDRAEFSMELAEEKIRDWSRIGREFFFTLATSFLQSIGDDLNKATRTFSALPLVDLSLKS</sequence>
<evidence type="ECO:0000313" key="2">
    <source>
        <dbReference type="Proteomes" id="UP000181790"/>
    </source>
</evidence>
<protein>
    <submittedName>
        <fullName evidence="1">Uncharacterized protein</fullName>
    </submittedName>
</protein>
<reference evidence="1 2" key="1">
    <citation type="submission" date="2016-10" db="EMBL/GenBank/DDBJ databases">
        <title>Arsenicibacter rosenii gen. nov., sp. nov., an efficient arsenic-methylating bacterium isolated from an arsenic-contaminated paddy soil.</title>
        <authorList>
            <person name="Huang K."/>
        </authorList>
    </citation>
    <scope>NUCLEOTIDE SEQUENCE [LARGE SCALE GENOMIC DNA]</scope>
    <source>
        <strain evidence="1 2">SM-1</strain>
    </source>
</reference>